<dbReference type="InterPro" id="IPR013766">
    <property type="entry name" value="Thioredoxin_domain"/>
</dbReference>
<sequence>MTAGGWRTFIPVAVLVAVLAVAGYVVAAVNEPTNAASGETAPTLRGEGLDGEPLDLTEVTADVVLVNFWASWCPPCEQEVDVLLEAERRYPDDQLAVLGVNSQDERGNAQRAAEEWGADGYRNVFDGDGHIAVDWGVVGLPETFVVDADGKVLARHKGPVTREWLNETLDGLVSS</sequence>
<evidence type="ECO:0000259" key="6">
    <source>
        <dbReference type="PROSITE" id="PS51352"/>
    </source>
</evidence>
<keyword evidence="4" id="KW-1015">Disulfide bond</keyword>
<keyword evidence="3" id="KW-0735">Signal-anchor</keyword>
<protein>
    <submittedName>
        <fullName evidence="7">TlpA family protein disulfide reductase</fullName>
    </submittedName>
</protein>
<dbReference type="Pfam" id="PF08534">
    <property type="entry name" value="Redoxin"/>
    <property type="match status" value="1"/>
</dbReference>
<dbReference type="PROSITE" id="PS00194">
    <property type="entry name" value="THIOREDOXIN_1"/>
    <property type="match status" value="1"/>
</dbReference>
<dbReference type="CDD" id="cd02966">
    <property type="entry name" value="TlpA_like_family"/>
    <property type="match status" value="1"/>
</dbReference>
<evidence type="ECO:0000256" key="5">
    <source>
        <dbReference type="ARBA" id="ARBA00023284"/>
    </source>
</evidence>
<gene>
    <name evidence="7" type="ORF">G1H10_17725</name>
</gene>
<accession>A0A6L9SA82</accession>
<evidence type="ECO:0000256" key="2">
    <source>
        <dbReference type="ARBA" id="ARBA00022748"/>
    </source>
</evidence>
<feature type="domain" description="Thioredoxin" evidence="6">
    <location>
        <begin position="35"/>
        <end position="174"/>
    </location>
</feature>
<evidence type="ECO:0000256" key="3">
    <source>
        <dbReference type="ARBA" id="ARBA00022968"/>
    </source>
</evidence>
<dbReference type="SUPFAM" id="SSF52833">
    <property type="entry name" value="Thioredoxin-like"/>
    <property type="match status" value="1"/>
</dbReference>
<dbReference type="PANTHER" id="PTHR42852">
    <property type="entry name" value="THIOL:DISULFIDE INTERCHANGE PROTEIN DSBE"/>
    <property type="match status" value="1"/>
</dbReference>
<name>A0A6L9SA82_9ACTN</name>
<dbReference type="InterPro" id="IPR036249">
    <property type="entry name" value="Thioredoxin-like_sf"/>
</dbReference>
<dbReference type="PANTHER" id="PTHR42852:SF6">
    <property type="entry name" value="THIOL:DISULFIDE INTERCHANGE PROTEIN DSBE"/>
    <property type="match status" value="1"/>
</dbReference>
<dbReference type="GO" id="GO:0016491">
    <property type="term" value="F:oxidoreductase activity"/>
    <property type="evidence" value="ECO:0007669"/>
    <property type="project" value="InterPro"/>
</dbReference>
<evidence type="ECO:0000256" key="1">
    <source>
        <dbReference type="ARBA" id="ARBA00004196"/>
    </source>
</evidence>
<dbReference type="PROSITE" id="PS51352">
    <property type="entry name" value="THIOREDOXIN_2"/>
    <property type="match status" value="1"/>
</dbReference>
<reference evidence="7 8" key="1">
    <citation type="submission" date="2020-02" db="EMBL/GenBank/DDBJ databases">
        <authorList>
            <person name="Li X.-J."/>
            <person name="Han X.-M."/>
        </authorList>
    </citation>
    <scope>NUCLEOTIDE SEQUENCE [LARGE SCALE GENOMIC DNA]</scope>
    <source>
        <strain evidence="7 8">CCTCC AB 2017055</strain>
    </source>
</reference>
<organism evidence="7 8">
    <name type="scientific">Phytoactinopolyspora halotolerans</name>
    <dbReference type="NCBI Taxonomy" id="1981512"/>
    <lineage>
        <taxon>Bacteria</taxon>
        <taxon>Bacillati</taxon>
        <taxon>Actinomycetota</taxon>
        <taxon>Actinomycetes</taxon>
        <taxon>Jiangellales</taxon>
        <taxon>Jiangellaceae</taxon>
        <taxon>Phytoactinopolyspora</taxon>
    </lineage>
</organism>
<keyword evidence="5" id="KW-0676">Redox-active center</keyword>
<dbReference type="AlphaFoldDB" id="A0A6L9SA82"/>
<dbReference type="InterPro" id="IPR013740">
    <property type="entry name" value="Redoxin"/>
</dbReference>
<evidence type="ECO:0000313" key="7">
    <source>
        <dbReference type="EMBL" id="NEE02017.1"/>
    </source>
</evidence>
<keyword evidence="3" id="KW-0812">Transmembrane</keyword>
<comment type="subcellular location">
    <subcellularLocation>
        <location evidence="1">Cell envelope</location>
    </subcellularLocation>
</comment>
<dbReference type="InterPro" id="IPR050553">
    <property type="entry name" value="Thioredoxin_ResA/DsbE_sf"/>
</dbReference>
<keyword evidence="2" id="KW-0201">Cytochrome c-type biogenesis</keyword>
<dbReference type="InterPro" id="IPR017937">
    <property type="entry name" value="Thioredoxin_CS"/>
</dbReference>
<keyword evidence="8" id="KW-1185">Reference proteome</keyword>
<dbReference type="Proteomes" id="UP000475214">
    <property type="component" value="Unassembled WGS sequence"/>
</dbReference>
<dbReference type="GO" id="GO:0017004">
    <property type="term" value="P:cytochrome complex assembly"/>
    <property type="evidence" value="ECO:0007669"/>
    <property type="project" value="UniProtKB-KW"/>
</dbReference>
<dbReference type="GO" id="GO:0030313">
    <property type="term" value="C:cell envelope"/>
    <property type="evidence" value="ECO:0007669"/>
    <property type="project" value="UniProtKB-SubCell"/>
</dbReference>
<evidence type="ECO:0000256" key="4">
    <source>
        <dbReference type="ARBA" id="ARBA00023157"/>
    </source>
</evidence>
<dbReference type="Gene3D" id="3.40.30.10">
    <property type="entry name" value="Glutaredoxin"/>
    <property type="match status" value="1"/>
</dbReference>
<comment type="caution">
    <text evidence="7">The sequence shown here is derived from an EMBL/GenBank/DDBJ whole genome shotgun (WGS) entry which is preliminary data.</text>
</comment>
<evidence type="ECO:0000313" key="8">
    <source>
        <dbReference type="Proteomes" id="UP000475214"/>
    </source>
</evidence>
<dbReference type="EMBL" id="JAAGOA010000012">
    <property type="protein sequence ID" value="NEE02017.1"/>
    <property type="molecule type" value="Genomic_DNA"/>
</dbReference>
<dbReference type="RefSeq" id="WP_163740194.1">
    <property type="nucleotide sequence ID" value="NZ_JAAGOA010000012.1"/>
</dbReference>
<proteinExistence type="predicted"/>